<evidence type="ECO:0000313" key="16">
    <source>
        <dbReference type="Proteomes" id="UP001300502"/>
    </source>
</evidence>
<feature type="domain" description="Aminomethyltransferase C-terminal" evidence="14">
    <location>
        <begin position="327"/>
        <end position="405"/>
    </location>
</feature>
<evidence type="ECO:0000256" key="8">
    <source>
        <dbReference type="ARBA" id="ARBA00023128"/>
    </source>
</evidence>
<keyword evidence="5 12" id="KW-0032">Aminotransferase</keyword>
<dbReference type="PANTHER" id="PTHR43757:SF2">
    <property type="entry name" value="AMINOMETHYLTRANSFERASE, MITOCHONDRIAL"/>
    <property type="match status" value="1"/>
</dbReference>
<dbReference type="GO" id="GO:0008483">
    <property type="term" value="F:transaminase activity"/>
    <property type="evidence" value="ECO:0007669"/>
    <property type="project" value="UniProtKB-KW"/>
</dbReference>
<keyword evidence="16" id="KW-1185">Reference proteome</keyword>
<evidence type="ECO:0000256" key="9">
    <source>
        <dbReference type="ARBA" id="ARBA00031395"/>
    </source>
</evidence>
<proteinExistence type="inferred from homology"/>
<feature type="binding site" evidence="11">
    <location>
        <position position="233"/>
    </location>
    <ligand>
        <name>substrate</name>
    </ligand>
</feature>
<dbReference type="InterPro" id="IPR013977">
    <property type="entry name" value="GcvT_C"/>
</dbReference>
<dbReference type="Pfam" id="PF01571">
    <property type="entry name" value="GCV_T"/>
    <property type="match status" value="1"/>
</dbReference>
<evidence type="ECO:0000256" key="2">
    <source>
        <dbReference type="ARBA" id="ARBA00008609"/>
    </source>
</evidence>
<dbReference type="FunFam" id="4.10.1250.10:FF:000002">
    <property type="entry name" value="Aminomethyltransferase"/>
    <property type="match status" value="1"/>
</dbReference>
<evidence type="ECO:0000256" key="5">
    <source>
        <dbReference type="ARBA" id="ARBA00022576"/>
    </source>
</evidence>
<evidence type="ECO:0000313" key="15">
    <source>
        <dbReference type="EMBL" id="KAK4526293.1"/>
    </source>
</evidence>
<evidence type="ECO:0000256" key="7">
    <source>
        <dbReference type="ARBA" id="ARBA00022946"/>
    </source>
</evidence>
<dbReference type="GO" id="GO:0005960">
    <property type="term" value="C:glycine cleavage complex"/>
    <property type="evidence" value="ECO:0007669"/>
    <property type="project" value="InterPro"/>
</dbReference>
<comment type="subcellular location">
    <subcellularLocation>
        <location evidence="1 12">Mitochondrion</location>
    </subcellularLocation>
</comment>
<dbReference type="Pfam" id="PF08669">
    <property type="entry name" value="GCV_T_C"/>
    <property type="match status" value="1"/>
</dbReference>
<dbReference type="FunFam" id="2.40.30.110:FF:000002">
    <property type="entry name" value="Aminomethyltransferase"/>
    <property type="match status" value="1"/>
</dbReference>
<dbReference type="PANTHER" id="PTHR43757">
    <property type="entry name" value="AMINOMETHYLTRANSFERASE"/>
    <property type="match status" value="1"/>
</dbReference>
<gene>
    <name evidence="15" type="ORF">GAYE_SCF22MG4207</name>
</gene>
<dbReference type="NCBIfam" id="NF001567">
    <property type="entry name" value="PRK00389.1"/>
    <property type="match status" value="1"/>
</dbReference>
<keyword evidence="6 12" id="KW-0808">Transferase</keyword>
<evidence type="ECO:0000256" key="10">
    <source>
        <dbReference type="ARBA" id="ARBA00047665"/>
    </source>
</evidence>
<accession>A0AAV9IG25</accession>
<dbReference type="FunFam" id="3.30.70.1400:FF:000001">
    <property type="entry name" value="Aminomethyltransferase"/>
    <property type="match status" value="1"/>
</dbReference>
<dbReference type="GO" id="GO:0005739">
    <property type="term" value="C:mitochondrion"/>
    <property type="evidence" value="ECO:0007669"/>
    <property type="project" value="UniProtKB-SubCell"/>
</dbReference>
<keyword evidence="7 12" id="KW-0809">Transit peptide</keyword>
<evidence type="ECO:0000256" key="4">
    <source>
        <dbReference type="ARBA" id="ARBA00012616"/>
    </source>
</evidence>
<dbReference type="InterPro" id="IPR028896">
    <property type="entry name" value="GcvT/YgfZ/DmdA"/>
</dbReference>
<protein>
    <recommendedName>
        <fullName evidence="4 12">Aminomethyltransferase</fullName>
        <ecNumber evidence="4 12">2.1.2.10</ecNumber>
    </recommendedName>
    <alternativeName>
        <fullName evidence="9 12">Glycine cleavage system T protein</fullName>
    </alternativeName>
</protein>
<feature type="domain" description="GCVT N-terminal" evidence="13">
    <location>
        <begin position="40"/>
        <end position="303"/>
    </location>
</feature>
<keyword evidence="8 12" id="KW-0496">Mitochondrion</keyword>
<dbReference type="EC" id="2.1.2.10" evidence="4 12"/>
<comment type="catalytic activity">
    <reaction evidence="10 12">
        <text>N(6)-[(R)-S(8)-aminomethyldihydrolipoyl]-L-lysyl-[protein] + (6S)-5,6,7,8-tetrahydrofolate = N(6)-[(R)-dihydrolipoyl]-L-lysyl-[protein] + (6R)-5,10-methylene-5,6,7,8-tetrahydrofolate + NH4(+)</text>
        <dbReference type="Rhea" id="RHEA:16945"/>
        <dbReference type="Rhea" id="RHEA-COMP:10475"/>
        <dbReference type="Rhea" id="RHEA-COMP:10492"/>
        <dbReference type="ChEBI" id="CHEBI:15636"/>
        <dbReference type="ChEBI" id="CHEBI:28938"/>
        <dbReference type="ChEBI" id="CHEBI:57453"/>
        <dbReference type="ChEBI" id="CHEBI:83100"/>
        <dbReference type="ChEBI" id="CHEBI:83143"/>
        <dbReference type="EC" id="2.1.2.10"/>
    </reaction>
</comment>
<organism evidence="15 16">
    <name type="scientific">Galdieria yellowstonensis</name>
    <dbReference type="NCBI Taxonomy" id="3028027"/>
    <lineage>
        <taxon>Eukaryota</taxon>
        <taxon>Rhodophyta</taxon>
        <taxon>Bangiophyceae</taxon>
        <taxon>Galdieriales</taxon>
        <taxon>Galdieriaceae</taxon>
        <taxon>Galdieria</taxon>
    </lineage>
</organism>
<dbReference type="GO" id="GO:0004047">
    <property type="term" value="F:aminomethyltransferase activity"/>
    <property type="evidence" value="ECO:0007669"/>
    <property type="project" value="UniProtKB-EC"/>
</dbReference>
<dbReference type="Gene3D" id="2.40.30.110">
    <property type="entry name" value="Aminomethyltransferase beta-barrel domains"/>
    <property type="match status" value="1"/>
</dbReference>
<dbReference type="Proteomes" id="UP001300502">
    <property type="component" value="Unassembled WGS sequence"/>
</dbReference>
<dbReference type="GO" id="GO:0006546">
    <property type="term" value="P:glycine catabolic process"/>
    <property type="evidence" value="ECO:0007669"/>
    <property type="project" value="InterPro"/>
</dbReference>
<dbReference type="InterPro" id="IPR027266">
    <property type="entry name" value="TrmE/GcvT-like"/>
</dbReference>
<dbReference type="NCBIfam" id="TIGR00528">
    <property type="entry name" value="gcvT"/>
    <property type="match status" value="1"/>
</dbReference>
<evidence type="ECO:0000259" key="13">
    <source>
        <dbReference type="Pfam" id="PF01571"/>
    </source>
</evidence>
<comment type="similarity">
    <text evidence="2 12">Belongs to the GcvT family.</text>
</comment>
<evidence type="ECO:0000256" key="11">
    <source>
        <dbReference type="PIRSR" id="PIRSR006487-1"/>
    </source>
</evidence>
<dbReference type="Gene3D" id="3.30.70.1400">
    <property type="entry name" value="Aminomethyltransferase beta-barrel domains"/>
    <property type="match status" value="1"/>
</dbReference>
<comment type="function">
    <text evidence="12">The glycine cleavage system catalyzes the degradation of glycine.</text>
</comment>
<comment type="caution">
    <text evidence="15">The sequence shown here is derived from an EMBL/GenBank/DDBJ whole genome shotgun (WGS) entry which is preliminary data.</text>
</comment>
<evidence type="ECO:0000259" key="14">
    <source>
        <dbReference type="Pfam" id="PF08669"/>
    </source>
</evidence>
<evidence type="ECO:0000256" key="6">
    <source>
        <dbReference type="ARBA" id="ARBA00022679"/>
    </source>
</evidence>
<comment type="subunit">
    <text evidence="3 12">The glycine cleavage system is composed of four proteins: P, T, L and H.</text>
</comment>
<dbReference type="Gene3D" id="3.30.1360.120">
    <property type="entry name" value="Probable tRNA modification gtpase trme, domain 1"/>
    <property type="match status" value="1"/>
</dbReference>
<name>A0AAV9IG25_9RHOD</name>
<dbReference type="InterPro" id="IPR006223">
    <property type="entry name" value="GcvT"/>
</dbReference>
<dbReference type="PIRSF" id="PIRSF006487">
    <property type="entry name" value="GcvT"/>
    <property type="match status" value="1"/>
</dbReference>
<evidence type="ECO:0000256" key="1">
    <source>
        <dbReference type="ARBA" id="ARBA00004173"/>
    </source>
</evidence>
<dbReference type="InterPro" id="IPR029043">
    <property type="entry name" value="GcvT/YgfZ_C"/>
</dbReference>
<dbReference type="SUPFAM" id="SSF101790">
    <property type="entry name" value="Aminomethyltransferase beta-barrel domain"/>
    <property type="match status" value="1"/>
</dbReference>
<dbReference type="EMBL" id="JANCYU010000038">
    <property type="protein sequence ID" value="KAK4526293.1"/>
    <property type="molecule type" value="Genomic_DNA"/>
</dbReference>
<evidence type="ECO:0000256" key="3">
    <source>
        <dbReference type="ARBA" id="ARBA00011690"/>
    </source>
</evidence>
<evidence type="ECO:0000256" key="12">
    <source>
        <dbReference type="RuleBase" id="RU003981"/>
    </source>
</evidence>
<dbReference type="SUPFAM" id="SSF103025">
    <property type="entry name" value="Folate-binding domain"/>
    <property type="match status" value="1"/>
</dbReference>
<dbReference type="AlphaFoldDB" id="A0AAV9IG25"/>
<sequence>MNNFCVVAARRYLLQNVYPLASFKRRLVTESSAALKRTALYEAHLKRGAKMTEFCGYEMPLQYNDGIRENHLFVRNSAGLFDVSHMGQVRIYGRHRASFLEHLVVADITSLAPYHAVLSLLTNEQGGIMDDTIITNMGDHLNMVINACCRDKDMAHLQYHAEQARNKGEEVIVELQEQRGLLALQGPNAMKVLSKHVNEDLSGLYFMNAQTMMVDGVECLVSRCGYTGEDGFEISVPNDAIVQIFDNLCDSTKEEDGGSSMVRPSGLGARDSLRLEAGLCLYGNDMDDRTTPVEAALSWTIPKSRRESGGFLGDEVILKQLKQGAVRRRVGFILQGAPARGHENILSAEDGRIIGQVTSGVYSPCLGKPIGMGYVEKNFAKAGTRIQVEVRQKKVAGEVVKMPFVPNHFYKPEQVPK</sequence>
<dbReference type="InterPro" id="IPR006222">
    <property type="entry name" value="GCVT_N"/>
</dbReference>
<dbReference type="Gene3D" id="4.10.1250.10">
    <property type="entry name" value="Aminomethyltransferase fragment"/>
    <property type="match status" value="1"/>
</dbReference>
<reference evidence="15 16" key="1">
    <citation type="submission" date="2022-07" db="EMBL/GenBank/DDBJ databases">
        <title>Genome-wide signatures of adaptation to extreme environments.</title>
        <authorList>
            <person name="Cho C.H."/>
            <person name="Yoon H.S."/>
        </authorList>
    </citation>
    <scope>NUCLEOTIDE SEQUENCE [LARGE SCALE GENOMIC DNA]</scope>
    <source>
        <strain evidence="15 16">108.79 E11</strain>
    </source>
</reference>